<name>A0A2I1HPZ2_9GLOM</name>
<accession>A0A2I1HPZ2</accession>
<gene>
    <name evidence="2" type="ORF">RhiirA4_485322</name>
</gene>
<comment type="caution">
    <text evidence="2">The sequence shown here is derived from an EMBL/GenBank/DDBJ whole genome shotgun (WGS) entry which is preliminary data.</text>
</comment>
<protein>
    <submittedName>
        <fullName evidence="2">Uncharacterized protein</fullName>
    </submittedName>
</protein>
<dbReference type="Proteomes" id="UP000234323">
    <property type="component" value="Unassembled WGS sequence"/>
</dbReference>
<dbReference type="AlphaFoldDB" id="A0A2I1HPZ2"/>
<dbReference type="EMBL" id="LLXI01004792">
    <property type="protein sequence ID" value="PKY60958.1"/>
    <property type="molecule type" value="Genomic_DNA"/>
</dbReference>
<evidence type="ECO:0000313" key="3">
    <source>
        <dbReference type="Proteomes" id="UP000234323"/>
    </source>
</evidence>
<organism evidence="2 3">
    <name type="scientific">Rhizophagus irregularis</name>
    <dbReference type="NCBI Taxonomy" id="588596"/>
    <lineage>
        <taxon>Eukaryota</taxon>
        <taxon>Fungi</taxon>
        <taxon>Fungi incertae sedis</taxon>
        <taxon>Mucoromycota</taxon>
        <taxon>Glomeromycotina</taxon>
        <taxon>Glomeromycetes</taxon>
        <taxon>Glomerales</taxon>
        <taxon>Glomeraceae</taxon>
        <taxon>Rhizophagus</taxon>
    </lineage>
</organism>
<feature type="compositionally biased region" description="Basic and acidic residues" evidence="1">
    <location>
        <begin position="26"/>
        <end position="35"/>
    </location>
</feature>
<evidence type="ECO:0000256" key="1">
    <source>
        <dbReference type="SAM" id="MobiDB-lite"/>
    </source>
</evidence>
<feature type="compositionally biased region" description="Basic and acidic residues" evidence="1">
    <location>
        <begin position="45"/>
        <end position="63"/>
    </location>
</feature>
<proteinExistence type="predicted"/>
<reference evidence="2 3" key="1">
    <citation type="submission" date="2015-10" db="EMBL/GenBank/DDBJ databases">
        <title>Genome analyses suggest a sexual origin of heterokaryosis in a supposedly ancient asexual fungus.</title>
        <authorList>
            <person name="Ropars J."/>
            <person name="Sedzielewska K."/>
            <person name="Noel J."/>
            <person name="Charron P."/>
            <person name="Farinelli L."/>
            <person name="Marton T."/>
            <person name="Kruger M."/>
            <person name="Pelin A."/>
            <person name="Brachmann A."/>
            <person name="Corradi N."/>
        </authorList>
    </citation>
    <scope>NUCLEOTIDE SEQUENCE [LARGE SCALE GENOMIC DNA]</scope>
    <source>
        <strain evidence="2 3">A4</strain>
    </source>
</reference>
<evidence type="ECO:0000313" key="2">
    <source>
        <dbReference type="EMBL" id="PKY60958.1"/>
    </source>
</evidence>
<feature type="region of interest" description="Disordered" evidence="1">
    <location>
        <begin position="26"/>
        <end position="63"/>
    </location>
</feature>
<keyword evidence="3" id="KW-1185">Reference proteome</keyword>
<sequence length="63" mass="7717">MYQLNLKIGRCKQIISFFWEEHRWTDEKETGEKRPNPASPLAVEIIRKKEDDEKDRKKKQRED</sequence>